<accession>Q5L4Q0</accession>
<sequence>MKKSLIVVESPAKIKTLQKLLGKGFIFASSLGHVVDLPAKEFGIDIEQDFEPDYQILPDKQEVISQIRKLASSCDIVYLSPDPDREGEAIAWHIANQLPKHTRIQRISFNAITKGAVNEALKHPREIDMALVNAQQARRLLDRIVGYKISPILSRKLQQRSGISAGRVQSVALKLVVDREKAIEAFVPTEYWNIRVFLQDPKTSTTFWAHLYSAEGKKWEKELPKGKTEDEILLIQSEAQAQHYVALLEDAAYRVTRVEVKEKRRNAAPPFITSTLQQEASRHFRFSSSKTMSVAQTLYEGVELDNEDATGLITYMRTDSVRIDPEALSNVRDYIHNTFGQEYLPKSPNVYTTKKMTQDAHEAIRPTDIHLSPDKLEGKLSDDQLKLYSLIWKRFVASQMNPAIYDTLAMTISTNVKIDLRASGSLLKFKGFLAVYEEKLDDDTTEEENLSLPQLHAQDVLDKEKVSAEQAFTKPLPRFTEASLVKELEKSGIGRPSTYATIMNKIQSREYTIKENQRLRPTELGKIISQFLETNFPRIMDIGFTALMEDELELIADNKKSWKLLLKEFWDQFLPVVTAAEKEAVIPRVLTDITCSACHKGKLVKIWAKNRYFYGCSEYPECDFKTSEEELAFNKDDYAVDTPWNSPCPVCGGDMKVRHGRFGTFLGCLNYPQCRGTISIHKKGEEVEKEETLPCPAVGCSGKILKKRSRYNKTFYSCSEYPDCSVIGNTIDAVITKYTGTPKTPYEKKTTGKKKATTKSSSKTTKTTTKKKKSEGKTPKTPKAGALLTPSPQLALMIGPEPLGRGEATKKVWQYIKDHNLQSPENKKMLLPDDKFAAIIGPEPVDMFQLPKLLNQHLFKSDVSPGSSSASS</sequence>
<comment type="catalytic activity">
    <reaction evidence="1 10">
        <text>ATP-independent breakage of single-stranded DNA, followed by passage and rejoining.</text>
        <dbReference type="EC" id="5.6.2.1"/>
    </reaction>
</comment>
<keyword evidence="7 10" id="KW-0799">Topoisomerase</keyword>
<dbReference type="PROSITE" id="PS00396">
    <property type="entry name" value="TOPO_IA_1"/>
    <property type="match status" value="1"/>
</dbReference>
<dbReference type="InterPro" id="IPR013497">
    <property type="entry name" value="Topo_IA_cen"/>
</dbReference>
<dbReference type="SMART" id="SM00437">
    <property type="entry name" value="TOP1Ac"/>
    <property type="match status" value="1"/>
</dbReference>
<feature type="domain" description="DM2" evidence="13">
    <location>
        <begin position="783"/>
        <end position="860"/>
    </location>
</feature>
<evidence type="ECO:0000256" key="9">
    <source>
        <dbReference type="ARBA" id="ARBA00023235"/>
    </source>
</evidence>
<dbReference type="Proteomes" id="UP000001012">
    <property type="component" value="Chromosome"/>
</dbReference>
<dbReference type="SMART" id="SM00436">
    <property type="entry name" value="TOP1Bc"/>
    <property type="match status" value="1"/>
</dbReference>
<dbReference type="AlphaFoldDB" id="Q5L4Q0"/>
<keyword evidence="9 10" id="KW-0413">Isomerase</keyword>
<dbReference type="SUPFAM" id="SSF57783">
    <property type="entry name" value="Zinc beta-ribbon"/>
    <property type="match status" value="1"/>
</dbReference>
<comment type="function">
    <text evidence="10">Releases the supercoiling and torsional tension of DNA, which is introduced during the DNA replication and transcription, by transiently cleaving and rejoining one strand of the DNA duplex. Introduces a single-strand break via transesterification at a target site in duplex DNA. The scissile phosphodiester is attacked by the catalytic tyrosine of the enzyme, resulting in the formation of a DNA-(5'-phosphotyrosyl)-enzyme intermediate and the expulsion of a 3'-OH DNA strand. The free DNA strand then undergoes passage around the unbroken strand, thus removing DNA supercoils. Finally, in the religation step, the DNA 3'-OH attacks the covalent intermediate to expel the active-site tyrosine and restore the DNA phosphodiester backbone.</text>
</comment>
<keyword evidence="3" id="KW-0479">Metal-binding</keyword>
<keyword evidence="4" id="KW-0863">Zinc-finger</keyword>
<dbReference type="CDD" id="cd03363">
    <property type="entry name" value="TOPRIM_TopoIA_TopoI"/>
    <property type="match status" value="1"/>
</dbReference>
<organism evidence="15 16">
    <name type="scientific">Chlamydia abortus (strain DSM 27085 / S26/3)</name>
    <name type="common">Chlamydophila abortus</name>
    <dbReference type="NCBI Taxonomy" id="218497"/>
    <lineage>
        <taxon>Bacteria</taxon>
        <taxon>Pseudomonadati</taxon>
        <taxon>Chlamydiota</taxon>
        <taxon>Chlamydiia</taxon>
        <taxon>Chlamydiales</taxon>
        <taxon>Chlamydiaceae</taxon>
        <taxon>Chlamydia/Chlamydophila group</taxon>
        <taxon>Chlamydia</taxon>
    </lineage>
</organism>
<feature type="region of interest" description="Interaction with DNA" evidence="10">
    <location>
        <begin position="164"/>
        <end position="169"/>
    </location>
</feature>
<dbReference type="InterPro" id="IPR013498">
    <property type="entry name" value="Topo_IA_Znf"/>
</dbReference>
<dbReference type="SUPFAM" id="SSF47592">
    <property type="entry name" value="SWIB/MDM2 domain"/>
    <property type="match status" value="1"/>
</dbReference>
<dbReference type="InterPro" id="IPR013826">
    <property type="entry name" value="Topo_IA_cen_sub3"/>
</dbReference>
<dbReference type="InterPro" id="IPR036885">
    <property type="entry name" value="SWIB_MDM2_dom_sf"/>
</dbReference>
<feature type="compositionally biased region" description="Low complexity" evidence="11">
    <location>
        <begin position="758"/>
        <end position="767"/>
    </location>
</feature>
<feature type="site" description="Interaction with DNA" evidence="10">
    <location>
        <position position="317"/>
    </location>
</feature>
<evidence type="ECO:0000256" key="5">
    <source>
        <dbReference type="ARBA" id="ARBA00022833"/>
    </source>
</evidence>
<dbReference type="Gene3D" id="1.10.290.10">
    <property type="entry name" value="Topoisomerase I, domain 4"/>
    <property type="match status" value="1"/>
</dbReference>
<evidence type="ECO:0000256" key="2">
    <source>
        <dbReference type="ARBA" id="ARBA00009446"/>
    </source>
</evidence>
<dbReference type="Gene3D" id="1.10.245.10">
    <property type="entry name" value="SWIB/MDM2 domain"/>
    <property type="match status" value="1"/>
</dbReference>
<dbReference type="InterPro" id="IPR023405">
    <property type="entry name" value="Topo_IA_core_domain"/>
</dbReference>
<feature type="site" description="Interaction with DNA" evidence="10">
    <location>
        <position position="142"/>
    </location>
</feature>
<keyword evidence="8 10" id="KW-0238">DNA-binding</keyword>
<comment type="subunit">
    <text evidence="10">Monomer.</text>
</comment>
<dbReference type="Gene3D" id="3.40.50.140">
    <property type="match status" value="1"/>
</dbReference>
<evidence type="ECO:0000256" key="8">
    <source>
        <dbReference type="ARBA" id="ARBA00023125"/>
    </source>
</evidence>
<dbReference type="Pfam" id="PF01131">
    <property type="entry name" value="Topoisom_bac"/>
    <property type="match status" value="1"/>
</dbReference>
<dbReference type="GO" id="GO:0003677">
    <property type="term" value="F:DNA binding"/>
    <property type="evidence" value="ECO:0007669"/>
    <property type="project" value="UniProtKB-KW"/>
</dbReference>
<reference evidence="15 16" key="1">
    <citation type="journal article" date="2005" name="Genome Res.">
        <title>The Chlamydophila abortus genome sequence reveals an array of variable proteins that contribute to interspecies variation.</title>
        <authorList>
            <person name="Thomson N.R."/>
            <person name="Yeats C."/>
            <person name="Bell K."/>
            <person name="Holden M.T.G."/>
            <person name="Bentley S.D."/>
            <person name="Livingstone M."/>
            <person name="Cerdeno-Tarraga A.M."/>
            <person name="Harris B."/>
            <person name="Doggett J."/>
            <person name="Ormond D."/>
            <person name="Mungal K."/>
            <person name="Clarke K."/>
            <person name="Feltwell T."/>
            <person name="Hance Z."/>
            <person name="Sanders M."/>
            <person name="Quail M.A."/>
            <person name="Price C."/>
            <person name="Parkhill J."/>
            <person name="Longbottom D."/>
        </authorList>
    </citation>
    <scope>NUCLEOTIDE SEQUENCE [LARGE SCALE GENOMIC DNA]</scope>
    <source>
        <strain evidence="16">DSM 27085 / S26/3</strain>
    </source>
</reference>
<dbReference type="SMART" id="SM00493">
    <property type="entry name" value="TOPRIM"/>
    <property type="match status" value="1"/>
</dbReference>
<protein>
    <recommendedName>
        <fullName evidence="10">DNA topoisomerase 1</fullName>
        <ecNumber evidence="10">5.6.2.1</ecNumber>
    </recommendedName>
    <alternativeName>
        <fullName evidence="10">DNA topoisomerase I</fullName>
    </alternativeName>
</protein>
<feature type="site" description="Interaction with DNA" evidence="10">
    <location>
        <position position="147"/>
    </location>
</feature>
<dbReference type="PROSITE" id="PS52039">
    <property type="entry name" value="TOPO_IA_2"/>
    <property type="match status" value="1"/>
</dbReference>
<dbReference type="InterPro" id="IPR013825">
    <property type="entry name" value="Topo_IA_cen_sub2"/>
</dbReference>
<dbReference type="SUPFAM" id="SSF56712">
    <property type="entry name" value="Prokaryotic type I DNA topoisomerase"/>
    <property type="match status" value="1"/>
</dbReference>
<evidence type="ECO:0000256" key="3">
    <source>
        <dbReference type="ARBA" id="ARBA00022723"/>
    </source>
</evidence>
<dbReference type="InterPro" id="IPR003602">
    <property type="entry name" value="Topo_IA_DNA-bd_dom"/>
</dbReference>
<feature type="site" description="Interaction with DNA" evidence="10">
    <location>
        <position position="139"/>
    </location>
</feature>
<evidence type="ECO:0000259" key="13">
    <source>
        <dbReference type="PROSITE" id="PS51925"/>
    </source>
</evidence>
<dbReference type="PRINTS" id="PR00417">
    <property type="entry name" value="PRTPISMRASEI"/>
</dbReference>
<name>Q5L4Q0_CHLAB</name>
<feature type="site" description="Interaction with DNA" evidence="10">
    <location>
        <position position="509"/>
    </location>
</feature>
<gene>
    <name evidence="10 15" type="primary">topA</name>
    <name evidence="15" type="ordered locus">CAB958</name>
</gene>
<dbReference type="InterPro" id="IPR003601">
    <property type="entry name" value="Topo_IA_2"/>
</dbReference>
<dbReference type="CDD" id="cd00186">
    <property type="entry name" value="TOP1Ac"/>
    <property type="match status" value="1"/>
</dbReference>
<dbReference type="Pfam" id="PF02201">
    <property type="entry name" value="SWIB"/>
    <property type="match status" value="1"/>
</dbReference>
<evidence type="ECO:0000259" key="12">
    <source>
        <dbReference type="PROSITE" id="PS50880"/>
    </source>
</evidence>
<dbReference type="eggNOG" id="COG0550">
    <property type="taxonomic scope" value="Bacteria"/>
</dbReference>
<evidence type="ECO:0000313" key="15">
    <source>
        <dbReference type="EMBL" id="CAH64396.1"/>
    </source>
</evidence>
<evidence type="ECO:0000256" key="6">
    <source>
        <dbReference type="ARBA" id="ARBA00022842"/>
    </source>
</evidence>
<dbReference type="RefSeq" id="WP_011097448.1">
    <property type="nucleotide sequence ID" value="NC_004552.2"/>
</dbReference>
<keyword evidence="5" id="KW-0862">Zinc</keyword>
<dbReference type="HOGENOM" id="CLU_002929_4_3_0"/>
<dbReference type="GO" id="GO:0008270">
    <property type="term" value="F:zinc ion binding"/>
    <property type="evidence" value="ECO:0007669"/>
    <property type="project" value="UniProtKB-KW"/>
</dbReference>
<dbReference type="InterPro" id="IPR028612">
    <property type="entry name" value="Topoisom_1_IA"/>
</dbReference>
<dbReference type="Pfam" id="PF01396">
    <property type="entry name" value="Zn_ribbon_Top1"/>
    <property type="match status" value="3"/>
</dbReference>
<keyword evidence="6" id="KW-0460">Magnesium</keyword>
<dbReference type="GO" id="GO:0005694">
    <property type="term" value="C:chromosome"/>
    <property type="evidence" value="ECO:0007669"/>
    <property type="project" value="InterPro"/>
</dbReference>
<dbReference type="NCBIfam" id="NF004966">
    <property type="entry name" value="PRK06319.1"/>
    <property type="match status" value="1"/>
</dbReference>
<dbReference type="InterPro" id="IPR000380">
    <property type="entry name" value="Topo_IA"/>
</dbReference>
<evidence type="ECO:0000259" key="14">
    <source>
        <dbReference type="PROSITE" id="PS52039"/>
    </source>
</evidence>
<evidence type="ECO:0000313" key="16">
    <source>
        <dbReference type="Proteomes" id="UP000001012"/>
    </source>
</evidence>
<dbReference type="Pfam" id="PF01751">
    <property type="entry name" value="Toprim"/>
    <property type="match status" value="1"/>
</dbReference>
<dbReference type="PROSITE" id="PS51925">
    <property type="entry name" value="SWIB_MDM2"/>
    <property type="match status" value="1"/>
</dbReference>
<dbReference type="InterPro" id="IPR019835">
    <property type="entry name" value="SWIB_domain"/>
</dbReference>
<feature type="site" description="Interaction with DNA" evidence="10">
    <location>
        <position position="33"/>
    </location>
</feature>
<dbReference type="Gene3D" id="3.30.65.10">
    <property type="entry name" value="Bacterial Topoisomerase I, domain 1"/>
    <property type="match status" value="2"/>
</dbReference>
<dbReference type="GO" id="GO:0006265">
    <property type="term" value="P:DNA topological change"/>
    <property type="evidence" value="ECO:0007669"/>
    <property type="project" value="UniProtKB-UniRule"/>
</dbReference>
<dbReference type="PANTHER" id="PTHR42785:SF1">
    <property type="entry name" value="DNA TOPOISOMERASE"/>
    <property type="match status" value="1"/>
</dbReference>
<dbReference type="InterPro" id="IPR023406">
    <property type="entry name" value="Topo_IA_AS"/>
</dbReference>
<dbReference type="HAMAP" id="MF_00952">
    <property type="entry name" value="Topoisom_1_prok"/>
    <property type="match status" value="1"/>
</dbReference>
<dbReference type="KEGG" id="cab:CAB958"/>
<feature type="domain" description="Toprim" evidence="12">
    <location>
        <begin position="3"/>
        <end position="112"/>
    </location>
</feature>
<dbReference type="PANTHER" id="PTHR42785">
    <property type="entry name" value="DNA TOPOISOMERASE, TYPE IA, CORE"/>
    <property type="match status" value="1"/>
</dbReference>
<dbReference type="SMART" id="SM00151">
    <property type="entry name" value="SWIB"/>
    <property type="match status" value="1"/>
</dbReference>
<dbReference type="PROSITE" id="PS50880">
    <property type="entry name" value="TOPRIM"/>
    <property type="match status" value="1"/>
</dbReference>
<dbReference type="InterPro" id="IPR003121">
    <property type="entry name" value="SWIB_MDM2_domain"/>
</dbReference>
<dbReference type="NCBIfam" id="TIGR01051">
    <property type="entry name" value="topA_bact"/>
    <property type="match status" value="1"/>
</dbReference>
<proteinExistence type="inferred from homology"/>
<dbReference type="InterPro" id="IPR005733">
    <property type="entry name" value="TopoI_bac-type"/>
</dbReference>
<comment type="caution">
    <text evidence="10">Lacks conserved residue(s) required for the propagation of feature annotation.</text>
</comment>
<dbReference type="CDD" id="cd10567">
    <property type="entry name" value="SWIB-MDM2_like"/>
    <property type="match status" value="1"/>
</dbReference>
<dbReference type="Gene3D" id="2.70.20.10">
    <property type="entry name" value="Topoisomerase I, domain 3"/>
    <property type="match status" value="1"/>
</dbReference>
<dbReference type="InterPro" id="IPR013824">
    <property type="entry name" value="Topo_IA_cen_sub1"/>
</dbReference>
<feature type="region of interest" description="Disordered" evidence="11">
    <location>
        <begin position="742"/>
        <end position="787"/>
    </location>
</feature>
<dbReference type="EMBL" id="CR848038">
    <property type="protein sequence ID" value="CAH64396.1"/>
    <property type="molecule type" value="Genomic_DNA"/>
</dbReference>
<feature type="site" description="Interaction with DNA" evidence="10">
    <location>
        <position position="138"/>
    </location>
</feature>
<evidence type="ECO:0000256" key="11">
    <source>
        <dbReference type="SAM" id="MobiDB-lite"/>
    </source>
</evidence>
<comment type="similarity">
    <text evidence="2 10">Belongs to the type IA topoisomerase family.</text>
</comment>
<evidence type="ECO:0000256" key="10">
    <source>
        <dbReference type="HAMAP-Rule" id="MF_00952"/>
    </source>
</evidence>
<dbReference type="InterPro" id="IPR034149">
    <property type="entry name" value="TOPRIM_TopoI"/>
</dbReference>
<keyword evidence="16" id="KW-1185">Reference proteome</keyword>
<evidence type="ECO:0000256" key="7">
    <source>
        <dbReference type="ARBA" id="ARBA00023029"/>
    </source>
</evidence>
<evidence type="ECO:0000256" key="1">
    <source>
        <dbReference type="ARBA" id="ARBA00000213"/>
    </source>
</evidence>
<dbReference type="OrthoDB" id="9804262at2"/>
<dbReference type="EC" id="5.6.2.1" evidence="10"/>
<dbReference type="InterPro" id="IPR006171">
    <property type="entry name" value="TOPRIM_dom"/>
</dbReference>
<dbReference type="GO" id="GO:0003917">
    <property type="term" value="F:DNA topoisomerase type I (single strand cut, ATP-independent) activity"/>
    <property type="evidence" value="ECO:0007669"/>
    <property type="project" value="UniProtKB-UniRule"/>
</dbReference>
<feature type="domain" description="Topo IA-type catalytic" evidence="14">
    <location>
        <begin position="128"/>
        <end position="577"/>
    </location>
</feature>
<dbReference type="Gene3D" id="1.10.460.10">
    <property type="entry name" value="Topoisomerase I, domain 2"/>
    <property type="match status" value="1"/>
</dbReference>
<feature type="active site" description="O-(5'-phospho-DNA)-tyrosine intermediate" evidence="10">
    <location>
        <position position="315"/>
    </location>
</feature>
<evidence type="ECO:0000256" key="4">
    <source>
        <dbReference type="ARBA" id="ARBA00022771"/>
    </source>
</evidence>